<dbReference type="EMBL" id="JAIWYP010000015">
    <property type="protein sequence ID" value="KAH3705282.1"/>
    <property type="molecule type" value="Genomic_DNA"/>
</dbReference>
<reference evidence="2" key="2">
    <citation type="submission" date="2020-11" db="EMBL/GenBank/DDBJ databases">
        <authorList>
            <person name="McCartney M.A."/>
            <person name="Auch B."/>
            <person name="Kono T."/>
            <person name="Mallez S."/>
            <person name="Becker A."/>
            <person name="Gohl D.M."/>
            <person name="Silverstein K.A.T."/>
            <person name="Koren S."/>
            <person name="Bechman K.B."/>
            <person name="Herman A."/>
            <person name="Abrahante J.E."/>
            <person name="Garbe J."/>
        </authorList>
    </citation>
    <scope>NUCLEOTIDE SEQUENCE</scope>
    <source>
        <strain evidence="2">Duluth1</strain>
        <tissue evidence="2">Whole animal</tissue>
    </source>
</reference>
<dbReference type="Proteomes" id="UP000828390">
    <property type="component" value="Unassembled WGS sequence"/>
</dbReference>
<reference evidence="2" key="1">
    <citation type="journal article" date="2019" name="bioRxiv">
        <title>The Genome of the Zebra Mussel, Dreissena polymorpha: A Resource for Invasive Species Research.</title>
        <authorList>
            <person name="McCartney M.A."/>
            <person name="Auch B."/>
            <person name="Kono T."/>
            <person name="Mallez S."/>
            <person name="Zhang Y."/>
            <person name="Obille A."/>
            <person name="Becker A."/>
            <person name="Abrahante J.E."/>
            <person name="Garbe J."/>
            <person name="Badalamenti J.P."/>
            <person name="Herman A."/>
            <person name="Mangelson H."/>
            <person name="Liachko I."/>
            <person name="Sullivan S."/>
            <person name="Sone E.D."/>
            <person name="Koren S."/>
            <person name="Silverstein K.A.T."/>
            <person name="Beckman K.B."/>
            <person name="Gohl D.M."/>
        </authorList>
    </citation>
    <scope>NUCLEOTIDE SEQUENCE</scope>
    <source>
        <strain evidence="2">Duluth1</strain>
        <tissue evidence="2">Whole animal</tissue>
    </source>
</reference>
<proteinExistence type="predicted"/>
<evidence type="ECO:0000313" key="2">
    <source>
        <dbReference type="EMBL" id="KAH3705282.1"/>
    </source>
</evidence>
<comment type="caution">
    <text evidence="2">The sequence shown here is derived from an EMBL/GenBank/DDBJ whole genome shotgun (WGS) entry which is preliminary data.</text>
</comment>
<evidence type="ECO:0000256" key="1">
    <source>
        <dbReference type="SAM" id="MobiDB-lite"/>
    </source>
</evidence>
<evidence type="ECO:0000313" key="3">
    <source>
        <dbReference type="Proteomes" id="UP000828390"/>
    </source>
</evidence>
<feature type="region of interest" description="Disordered" evidence="1">
    <location>
        <begin position="130"/>
        <end position="156"/>
    </location>
</feature>
<organism evidence="2 3">
    <name type="scientific">Dreissena polymorpha</name>
    <name type="common">Zebra mussel</name>
    <name type="synonym">Mytilus polymorpha</name>
    <dbReference type="NCBI Taxonomy" id="45954"/>
    <lineage>
        <taxon>Eukaryota</taxon>
        <taxon>Metazoa</taxon>
        <taxon>Spiralia</taxon>
        <taxon>Lophotrochozoa</taxon>
        <taxon>Mollusca</taxon>
        <taxon>Bivalvia</taxon>
        <taxon>Autobranchia</taxon>
        <taxon>Heteroconchia</taxon>
        <taxon>Euheterodonta</taxon>
        <taxon>Imparidentia</taxon>
        <taxon>Neoheterodontei</taxon>
        <taxon>Myida</taxon>
        <taxon>Dreissenoidea</taxon>
        <taxon>Dreissenidae</taxon>
        <taxon>Dreissena</taxon>
    </lineage>
</organism>
<name>A0A9D3YR79_DREPO</name>
<keyword evidence="3" id="KW-1185">Reference proteome</keyword>
<protein>
    <submittedName>
        <fullName evidence="2">Uncharacterized protein</fullName>
    </submittedName>
</protein>
<sequence>MIVYNENCIKERIHYTSHMDFQSLWGVMLCVLHAHGAVLPFGGMFTVGPVYNVEPNTAFPFGDFGAPSPPPGRFLPVGFRPKFYYRPGMRPVNLTWTPRRHFPFDRFNQQPVYRDHAPVVVTLPKTPKKKTSVISGPLKDVVPHPKPQHNANKEKKRARMRAVASAKSFPGNLQNTALEINLLQQ</sequence>
<gene>
    <name evidence="2" type="ORF">DPMN_080350</name>
</gene>
<dbReference type="AlphaFoldDB" id="A0A9D3YR79"/>
<accession>A0A9D3YR79</accession>